<protein>
    <recommendedName>
        <fullName evidence="4">Rhamnogalacturonyl hydrolase YesR</fullName>
    </recommendedName>
</protein>
<comment type="caution">
    <text evidence="2">The sequence shown here is derived from an EMBL/GenBank/DDBJ whole genome shotgun (WGS) entry which is preliminary data.</text>
</comment>
<dbReference type="GO" id="GO:0016787">
    <property type="term" value="F:hydrolase activity"/>
    <property type="evidence" value="ECO:0007669"/>
    <property type="project" value="UniProtKB-KW"/>
</dbReference>
<dbReference type="PANTHER" id="PTHR33886:SF8">
    <property type="entry name" value="UNSATURATED RHAMNOGALACTURONAN HYDROLASE (EUROFUNG)"/>
    <property type="match status" value="1"/>
</dbReference>
<sequence>MNKMAYFPPEHSSYRVYHGDVADTLQLIANRYIGSQPKHPWVFRASHRGAFKRNIDYRYEFDFVEKFPEIRDGQFVYAWAKLWSDQEAELPFSVSCFGPVRVYVNGELAFKSNIQEDVFPDQRSWFRQKLQAGWNHFVLQFEKTGTGCGGHFGTGSIKGLPLHFVTASAERDGQEGWLYTEPLDERLAELPGEGTTEADDPVRWLPQAAWEEAELRRGVFGRLFADEEGEVAYAWTKLVNQRPDGAAVEIAGEHRGALTVYLNGKEVYRSASDSGNYRITVPCGYGVHDLLVRSERPADDAKWDHELRMISSGTALQAPVLVHGFAADWLYTGAFRKGSEPAAADLCRLDTVFEAAKGGTYWRVDQPNTVLRPFVETTHYGRWNYPLGVTLYGLLRTGLKLGRQDYVDYVLDHIEQCTAYEQYALWDKEQYGGAGINHQLTAIDSLDDCGSFAATMLYAMEQRELKGARKVADRIAHYISHEQSRLEDGALYRVTGSTLFMKDTMWCDDLYMSTPFLARYYELTGDRAYVDDAAKQFLLYKKYLYMPELKIMSHVYDFKFDKQNKVPWGRGNGWVLFSLTELLRVLPEDHEDRDELLTFFRELSEGYLALQGENGLWHQVLTMPESYEEASCTSMFIYAFARGVRYGWLTNPEPYVEAVERGWEGLARYAIDGEGNIYGVCRGSGYAFSALYYKDDLPWNLNDTHGIGIVMLAGIETWLLREALRNRNSEHGERTDL</sequence>
<reference evidence="2" key="2">
    <citation type="journal article" date="2021" name="Data Brief">
        <title>Draft genome sequence data of the facultative, thermophilic, xylanolytic bacterium Paenibacillus sp. strain DA-C8.</title>
        <authorList>
            <person name="Chhe C."/>
            <person name="Uke A."/>
            <person name="Baramee S."/>
            <person name="Ungkulpasvich U."/>
            <person name="Tachaapaikoon C."/>
            <person name="Pason P."/>
            <person name="Waeonukul R."/>
            <person name="Ratanakhanokchai K."/>
            <person name="Kosugi A."/>
        </authorList>
    </citation>
    <scope>NUCLEOTIDE SEQUENCE</scope>
    <source>
        <strain evidence="2">DA-C8</strain>
    </source>
</reference>
<name>A0A916VGY1_9BACL</name>
<dbReference type="Proteomes" id="UP000654993">
    <property type="component" value="Unassembled WGS sequence"/>
</dbReference>
<accession>A0A916VGY1</accession>
<dbReference type="InterPro" id="IPR052043">
    <property type="entry name" value="PolySaccharide_Degr_Enz"/>
</dbReference>
<organism evidence="2 3">
    <name type="scientific">Insulibacter thermoxylanivorax</name>
    <dbReference type="NCBI Taxonomy" id="2749268"/>
    <lineage>
        <taxon>Bacteria</taxon>
        <taxon>Bacillati</taxon>
        <taxon>Bacillota</taxon>
        <taxon>Bacilli</taxon>
        <taxon>Bacillales</taxon>
        <taxon>Paenibacillaceae</taxon>
        <taxon>Insulibacter</taxon>
    </lineage>
</organism>
<dbReference type="EMBL" id="BMAQ01000008">
    <property type="protein sequence ID" value="GFR37895.1"/>
    <property type="molecule type" value="Genomic_DNA"/>
</dbReference>
<dbReference type="AlphaFoldDB" id="A0A916VGY1"/>
<dbReference type="InterPro" id="IPR008928">
    <property type="entry name" value="6-hairpin_glycosidase_sf"/>
</dbReference>
<dbReference type="Pfam" id="PF07470">
    <property type="entry name" value="Glyco_hydro_88"/>
    <property type="match status" value="1"/>
</dbReference>
<keyword evidence="1" id="KW-0378">Hydrolase</keyword>
<keyword evidence="3" id="KW-1185">Reference proteome</keyword>
<dbReference type="PANTHER" id="PTHR33886">
    <property type="entry name" value="UNSATURATED RHAMNOGALACTURONAN HYDROLASE (EUROFUNG)"/>
    <property type="match status" value="1"/>
</dbReference>
<dbReference type="InterPro" id="IPR010905">
    <property type="entry name" value="Glyco_hydro_88"/>
</dbReference>
<dbReference type="SUPFAM" id="SSF48208">
    <property type="entry name" value="Six-hairpin glycosidases"/>
    <property type="match status" value="1"/>
</dbReference>
<dbReference type="InterPro" id="IPR012341">
    <property type="entry name" value="6hp_glycosidase-like_sf"/>
</dbReference>
<evidence type="ECO:0000313" key="3">
    <source>
        <dbReference type="Proteomes" id="UP000654993"/>
    </source>
</evidence>
<proteinExistence type="predicted"/>
<dbReference type="GO" id="GO:0005975">
    <property type="term" value="P:carbohydrate metabolic process"/>
    <property type="evidence" value="ECO:0007669"/>
    <property type="project" value="InterPro"/>
</dbReference>
<evidence type="ECO:0000313" key="2">
    <source>
        <dbReference type="EMBL" id="GFR37895.1"/>
    </source>
</evidence>
<dbReference type="Gene3D" id="1.50.10.10">
    <property type="match status" value="1"/>
</dbReference>
<evidence type="ECO:0008006" key="4">
    <source>
        <dbReference type="Google" id="ProtNLM"/>
    </source>
</evidence>
<reference evidence="2" key="1">
    <citation type="submission" date="2020-08" db="EMBL/GenBank/DDBJ databases">
        <authorList>
            <person name="Uke A."/>
            <person name="Chhe C."/>
            <person name="Baramee S."/>
            <person name="Kosugi A."/>
        </authorList>
    </citation>
    <scope>NUCLEOTIDE SEQUENCE</scope>
    <source>
        <strain evidence="2">DA-C8</strain>
    </source>
</reference>
<evidence type="ECO:0000256" key="1">
    <source>
        <dbReference type="ARBA" id="ARBA00022801"/>
    </source>
</evidence>
<gene>
    <name evidence="2" type="ORF">PRECH8_11910</name>
</gene>